<dbReference type="Gene3D" id="3.40.960.10">
    <property type="entry name" value="VSR Endonuclease"/>
    <property type="match status" value="1"/>
</dbReference>
<dbReference type="RefSeq" id="WP_226995766.1">
    <property type="nucleotide sequence ID" value="NZ_CP011853.1"/>
</dbReference>
<reference evidence="2" key="1">
    <citation type="submission" date="2015-06" db="EMBL/GenBank/DDBJ databases">
        <title>Complete genome sequence and metabolic analysis of phthalate degradation pathway in Gordonia sp. QH-11.</title>
        <authorList>
            <person name="Jin D."/>
            <person name="Kong X."/>
            <person name="Bai Z."/>
        </authorList>
    </citation>
    <scope>NUCLEOTIDE SEQUENCE [LARGE SCALE GENOMIC DNA]</scope>
    <source>
        <strain evidence="2">QH-11</strain>
    </source>
</reference>
<dbReference type="STRING" id="1136941.ACH46_04930"/>
<evidence type="ECO:0000313" key="1">
    <source>
        <dbReference type="EMBL" id="ALG86605.1"/>
    </source>
</evidence>
<organism evidence="1 2">
    <name type="scientific">Gordonia phthalatica</name>
    <dbReference type="NCBI Taxonomy" id="1136941"/>
    <lineage>
        <taxon>Bacteria</taxon>
        <taxon>Bacillati</taxon>
        <taxon>Actinomycetota</taxon>
        <taxon>Actinomycetes</taxon>
        <taxon>Mycobacteriales</taxon>
        <taxon>Gordoniaceae</taxon>
        <taxon>Gordonia</taxon>
    </lineage>
</organism>
<dbReference type="AlphaFoldDB" id="A0A0N9NLG4"/>
<proteinExistence type="predicted"/>
<gene>
    <name evidence="1" type="ORF">ACH46_04930</name>
</gene>
<reference evidence="1 2" key="2">
    <citation type="journal article" date="2017" name="Int. J. Syst. Evol. Microbiol.">
        <title>Gordonia phthalatica sp. nov., a di-n-butyl phthalate-degrading bacterium isolated from activated sludge.</title>
        <authorList>
            <person name="Jin D."/>
            <person name="Kong X."/>
            <person name="Jia M."/>
            <person name="Yu X."/>
            <person name="Wang X."/>
            <person name="Zhuang X."/>
            <person name="Deng Y."/>
            <person name="Bai Z."/>
        </authorList>
    </citation>
    <scope>NUCLEOTIDE SEQUENCE [LARGE SCALE GENOMIC DNA]</scope>
    <source>
        <strain evidence="1 2">QH-11</strain>
    </source>
</reference>
<dbReference type="EMBL" id="CP011853">
    <property type="protein sequence ID" value="ALG86605.1"/>
    <property type="molecule type" value="Genomic_DNA"/>
</dbReference>
<keyword evidence="2" id="KW-1185">Reference proteome</keyword>
<evidence type="ECO:0008006" key="3">
    <source>
        <dbReference type="Google" id="ProtNLM"/>
    </source>
</evidence>
<dbReference type="KEGG" id="goq:ACH46_04930"/>
<sequence length="305" mass="34225">MTKDSGIYTRLQLIVKGYDDQMIRKAVRNGSLIRLRSGWFALPSADERAMAAVRDGGVLTCVGALAFYDLWIPPGCNDRLHLRRSKNTTGKHKACRPLVGRLRAATDPVDSIPVALSCAARCLTPEEWIAICDSYMDRTGKTLQDVAEELVGAGPTVDRLLAKCESRSQSGTESIARVRLRSLGYDVVVQPQVEGVGRVDLRIGVLLIECDSILYHASKEDYERDHHRDRRAMVDGWLKLRLTYDDILYDWDGVLADIRAITRTDRHRARSARKRELVQKSVRLSSAEGRFPSDGDRWPDLGDTC</sequence>
<accession>A0A0N9NLG4</accession>
<dbReference type="PATRIC" id="fig|1136941.3.peg.1008"/>
<dbReference type="Proteomes" id="UP000063789">
    <property type="component" value="Chromosome"/>
</dbReference>
<evidence type="ECO:0000313" key="2">
    <source>
        <dbReference type="Proteomes" id="UP000063789"/>
    </source>
</evidence>
<protein>
    <recommendedName>
        <fullName evidence="3">DUF559 domain-containing protein</fullName>
    </recommendedName>
</protein>
<name>A0A0N9NLG4_9ACTN</name>